<evidence type="ECO:0000313" key="1">
    <source>
        <dbReference type="EMBL" id="QQE74983.1"/>
    </source>
</evidence>
<dbReference type="RefSeq" id="WP_198828549.1">
    <property type="nucleotide sequence ID" value="NZ_CP066308.1"/>
</dbReference>
<dbReference type="AlphaFoldDB" id="A0A7T5JP05"/>
<gene>
    <name evidence="1" type="ORF">JD108_03270</name>
    <name evidence="2" type="ORF">KDJ56_03275</name>
</gene>
<dbReference type="Proteomes" id="UP000595847">
    <property type="component" value="Chromosome"/>
</dbReference>
<organism evidence="1">
    <name type="scientific">Brevibacillus composti</name>
    <dbReference type="NCBI Taxonomy" id="2796470"/>
    <lineage>
        <taxon>Bacteria</taxon>
        <taxon>Bacillati</taxon>
        <taxon>Bacillota</taxon>
        <taxon>Bacilli</taxon>
        <taxon>Bacillales</taxon>
        <taxon>Paenibacillaceae</taxon>
        <taxon>Brevibacillus</taxon>
    </lineage>
</organism>
<evidence type="ECO:0000313" key="3">
    <source>
        <dbReference type="Proteomes" id="UP000677234"/>
    </source>
</evidence>
<keyword evidence="3" id="KW-1185">Reference proteome</keyword>
<dbReference type="KEGG" id="bcop:JD108_03270"/>
<dbReference type="Proteomes" id="UP000677234">
    <property type="component" value="Chromosome"/>
</dbReference>
<protein>
    <submittedName>
        <fullName evidence="1">Uncharacterized protein</fullName>
    </submittedName>
</protein>
<name>A0A7T5JP05_9BACL</name>
<reference evidence="1" key="1">
    <citation type="submission" date="2020-12" db="EMBL/GenBank/DDBJ databases">
        <title>strain FJAT-54423T represents a novel species of the genus Brevibacillus.</title>
        <authorList>
            <person name="Tang R."/>
        </authorList>
    </citation>
    <scope>NUCLEOTIDE SEQUENCE [LARGE SCALE GENOMIC DNA]</scope>
    <source>
        <strain evidence="1">FJAT-54423</strain>
    </source>
</reference>
<dbReference type="EMBL" id="CP073708">
    <property type="protein sequence ID" value="QUO42068.1"/>
    <property type="molecule type" value="Genomic_DNA"/>
</dbReference>
<proteinExistence type="predicted"/>
<accession>A0A7T5JP05</accession>
<evidence type="ECO:0000313" key="2">
    <source>
        <dbReference type="EMBL" id="QUO42068.1"/>
    </source>
</evidence>
<sequence>MKFNELELKKLMKKDFNALTIEERIQVDILNFIRTIHLNKQDFYSVSLDSKYYGDLPMTFKKNANCLIGHCRVLIKDENRYYDYLFTENGYERLNDLLKE</sequence>
<dbReference type="EMBL" id="CP066308">
    <property type="protein sequence ID" value="QQE74983.1"/>
    <property type="molecule type" value="Genomic_DNA"/>
</dbReference>
<reference evidence="2" key="2">
    <citation type="submission" date="2021-04" db="EMBL/GenBank/DDBJ databases">
        <title>Brevibacillus composti FJAT-54423, complete genome.</title>
        <authorList>
            <person name="Tang R."/>
        </authorList>
    </citation>
    <scope>NUCLEOTIDE SEQUENCE</scope>
    <source>
        <strain evidence="2">FJAT-54424</strain>
    </source>
</reference>